<dbReference type="RefSeq" id="WP_161719805.1">
    <property type="nucleotide sequence ID" value="NZ_JAAAPO010000005.1"/>
</dbReference>
<evidence type="ECO:0000313" key="2">
    <source>
        <dbReference type="EMBL" id="NBC37614.1"/>
    </source>
</evidence>
<proteinExistence type="predicted"/>
<name>A0ABW9XGE1_9SPHN</name>
<gene>
    <name evidence="2" type="ORF">GTZ99_13750</name>
</gene>
<sequence>MSATDLSPIDRLIAIEAIRCVKARYFRLMDGKDWAALGDVFTQDAVFDARAAFSVGAPPPESADWIWHGRDAIVAAIAGAITTRRTVHHGHAHEITMTGPDSATGVIAMEDQIWDESGASQVLHGMGHYHETYVRQDGVWRIATSRLTRLHVIAG</sequence>
<protein>
    <submittedName>
        <fullName evidence="2">Nuclear transport factor 2 family protein</fullName>
    </submittedName>
</protein>
<dbReference type="CDD" id="cd00531">
    <property type="entry name" value="NTF2_like"/>
    <property type="match status" value="1"/>
</dbReference>
<dbReference type="Gene3D" id="3.10.450.50">
    <property type="match status" value="1"/>
</dbReference>
<dbReference type="Proteomes" id="UP000753724">
    <property type="component" value="Unassembled WGS sequence"/>
</dbReference>
<organism evidence="2 3">
    <name type="scientific">Novosphingobium ovatum</name>
    <dbReference type="NCBI Taxonomy" id="1908523"/>
    <lineage>
        <taxon>Bacteria</taxon>
        <taxon>Pseudomonadati</taxon>
        <taxon>Pseudomonadota</taxon>
        <taxon>Alphaproteobacteria</taxon>
        <taxon>Sphingomonadales</taxon>
        <taxon>Sphingomonadaceae</taxon>
        <taxon>Novosphingobium</taxon>
    </lineage>
</organism>
<evidence type="ECO:0000313" key="3">
    <source>
        <dbReference type="Proteomes" id="UP000753724"/>
    </source>
</evidence>
<keyword evidence="3" id="KW-1185">Reference proteome</keyword>
<accession>A0ABW9XGE1</accession>
<dbReference type="SUPFAM" id="SSF54427">
    <property type="entry name" value="NTF2-like"/>
    <property type="match status" value="1"/>
</dbReference>
<dbReference type="Pfam" id="PF13577">
    <property type="entry name" value="SnoaL_4"/>
    <property type="match status" value="1"/>
</dbReference>
<dbReference type="InterPro" id="IPR037401">
    <property type="entry name" value="SnoaL-like"/>
</dbReference>
<reference evidence="3" key="1">
    <citation type="submission" date="2020-01" db="EMBL/GenBank/DDBJ databases">
        <title>Sphingomonas sp. strain CSW-10.</title>
        <authorList>
            <person name="Chen W.-M."/>
        </authorList>
    </citation>
    <scope>NUCLEOTIDE SEQUENCE [LARGE SCALE GENOMIC DNA]</scope>
    <source>
        <strain evidence="3">FSY-8</strain>
    </source>
</reference>
<dbReference type="InterPro" id="IPR032710">
    <property type="entry name" value="NTF2-like_dom_sf"/>
</dbReference>
<comment type="caution">
    <text evidence="2">The sequence shown here is derived from an EMBL/GenBank/DDBJ whole genome shotgun (WGS) entry which is preliminary data.</text>
</comment>
<evidence type="ECO:0000259" key="1">
    <source>
        <dbReference type="Pfam" id="PF13577"/>
    </source>
</evidence>
<feature type="domain" description="SnoaL-like" evidence="1">
    <location>
        <begin position="11"/>
        <end position="144"/>
    </location>
</feature>
<dbReference type="EMBL" id="JAAAPO010000005">
    <property type="protein sequence ID" value="NBC37614.1"/>
    <property type="molecule type" value="Genomic_DNA"/>
</dbReference>